<protein>
    <submittedName>
        <fullName evidence="7">Carnitine dehydratase</fullName>
    </submittedName>
</protein>
<dbReference type="InterPro" id="IPR029510">
    <property type="entry name" value="Ald_DH_CS_GLU"/>
</dbReference>
<dbReference type="InterPro" id="IPR016163">
    <property type="entry name" value="Ald_DH_C"/>
</dbReference>
<dbReference type="FunFam" id="3.40.605.10:FF:000026">
    <property type="entry name" value="Aldehyde dehydrogenase, putative"/>
    <property type="match status" value="1"/>
</dbReference>
<comment type="similarity">
    <text evidence="1 5">Belongs to the aldehyde dehydrogenase family.</text>
</comment>
<reference evidence="7 8" key="1">
    <citation type="submission" date="2017-08" db="EMBL/GenBank/DDBJ databases">
        <title>Infants hospitalized years apart are colonized by the same room-sourced microbial strains.</title>
        <authorList>
            <person name="Brooks B."/>
            <person name="Olm M.R."/>
            <person name="Firek B.A."/>
            <person name="Baker R."/>
            <person name="Thomas B.C."/>
            <person name="Morowitz M.J."/>
            <person name="Banfield J.F."/>
        </authorList>
    </citation>
    <scope>NUCLEOTIDE SEQUENCE [LARGE SCALE GENOMIC DNA]</scope>
    <source>
        <strain evidence="7">S2_005_002_R2_34</strain>
    </source>
</reference>
<sequence length="501" mass="53350">MADTETTTALRRYRNTVGGAPAESATGRWLPSTNPYTGEDWAEVPRCGPEDAKAAVEAAHAAFVRGPWAEMTASARGKLLRRLGELIARDAEKLAAIEVRDNGKLYAEMSAQLRYMPEWYHYYGGLADKIEGGVPPIDKPEMFLYTKREPLGVVVCITPWNSPLLLLSWKLAPALAAGNTIVIKPSEFTSCSTLALMELVKEAGFPDGVVNTVTGFGAEVGPALVEHPKVAKIAFTGGDATGAAIYAQAARGIKHVTLELGGKSPNIIFDDANIEDAVKGAISGIFAASGQTCIAGSRLLVQRSVYDEVCEKVVALAATAKLGDPMDAATQVGPITTTAQREKVLSYIDVAKADGAKLLLGGATPEAPELANGWFVQPTIFGEVSNSMRVAQEEVFGPVLSIIPFADEAEAIEIANDTIYGLASGVWTSSIRRAFTMADKIRAGTVWVNTYRAVSYLAPFGGYKMSGIGRESGLGAIDEYLQTKSVWINLAEGVANPFVIR</sequence>
<dbReference type="FunFam" id="3.40.309.10:FF:000012">
    <property type="entry name" value="Betaine aldehyde dehydrogenase"/>
    <property type="match status" value="1"/>
</dbReference>
<keyword evidence="2 5" id="KW-0560">Oxidoreductase</keyword>
<gene>
    <name evidence="7" type="ORF">DI556_17400</name>
</gene>
<dbReference type="EMBL" id="QFPW01000016">
    <property type="protein sequence ID" value="PZQ47617.1"/>
    <property type="molecule type" value="Genomic_DNA"/>
</dbReference>
<evidence type="ECO:0000256" key="1">
    <source>
        <dbReference type="ARBA" id="ARBA00009986"/>
    </source>
</evidence>
<evidence type="ECO:0000256" key="3">
    <source>
        <dbReference type="ARBA" id="ARBA00023097"/>
    </source>
</evidence>
<dbReference type="SUPFAM" id="SSF53720">
    <property type="entry name" value="ALDH-like"/>
    <property type="match status" value="1"/>
</dbReference>
<proteinExistence type="inferred from homology"/>
<dbReference type="Proteomes" id="UP000249185">
    <property type="component" value="Unassembled WGS sequence"/>
</dbReference>
<dbReference type="Pfam" id="PF00171">
    <property type="entry name" value="Aldedh"/>
    <property type="match status" value="1"/>
</dbReference>
<keyword evidence="3" id="KW-0558">Oxidation</keyword>
<dbReference type="PANTHER" id="PTHR11699">
    <property type="entry name" value="ALDEHYDE DEHYDROGENASE-RELATED"/>
    <property type="match status" value="1"/>
</dbReference>
<dbReference type="InterPro" id="IPR016161">
    <property type="entry name" value="Ald_DH/histidinol_DH"/>
</dbReference>
<dbReference type="InterPro" id="IPR016160">
    <property type="entry name" value="Ald_DH_CS_CYS"/>
</dbReference>
<feature type="active site" evidence="4">
    <location>
        <position position="259"/>
    </location>
</feature>
<accession>A0A2W5PSB3</accession>
<evidence type="ECO:0000256" key="5">
    <source>
        <dbReference type="RuleBase" id="RU003345"/>
    </source>
</evidence>
<evidence type="ECO:0000256" key="4">
    <source>
        <dbReference type="PROSITE-ProRule" id="PRU10007"/>
    </source>
</evidence>
<dbReference type="FunFam" id="3.40.605.10:FF:000007">
    <property type="entry name" value="NAD/NADP-dependent betaine aldehyde dehydrogenase"/>
    <property type="match status" value="1"/>
</dbReference>
<evidence type="ECO:0000259" key="6">
    <source>
        <dbReference type="Pfam" id="PF00171"/>
    </source>
</evidence>
<dbReference type="Gene3D" id="3.40.605.10">
    <property type="entry name" value="Aldehyde Dehydrogenase, Chain A, domain 1"/>
    <property type="match status" value="1"/>
</dbReference>
<dbReference type="GO" id="GO:0016620">
    <property type="term" value="F:oxidoreductase activity, acting on the aldehyde or oxo group of donors, NAD or NADP as acceptor"/>
    <property type="evidence" value="ECO:0007669"/>
    <property type="project" value="InterPro"/>
</dbReference>
<comment type="caution">
    <text evidence="7">The sequence shown here is derived from an EMBL/GenBank/DDBJ whole genome shotgun (WGS) entry which is preliminary data.</text>
</comment>
<dbReference type="CDD" id="cd07114">
    <property type="entry name" value="ALDH_DhaS"/>
    <property type="match status" value="1"/>
</dbReference>
<feature type="domain" description="Aldehyde dehydrogenase" evidence="6">
    <location>
        <begin position="26"/>
        <end position="486"/>
    </location>
</feature>
<dbReference type="PROSITE" id="PS00687">
    <property type="entry name" value="ALDEHYDE_DEHYDR_GLU"/>
    <property type="match status" value="1"/>
</dbReference>
<name>A0A2W5PSB3_RHOSU</name>
<dbReference type="PROSITE" id="PS00070">
    <property type="entry name" value="ALDEHYDE_DEHYDR_CYS"/>
    <property type="match status" value="1"/>
</dbReference>
<evidence type="ECO:0000313" key="8">
    <source>
        <dbReference type="Proteomes" id="UP000249185"/>
    </source>
</evidence>
<dbReference type="InterPro" id="IPR016162">
    <property type="entry name" value="Ald_DH_N"/>
</dbReference>
<dbReference type="InterPro" id="IPR015590">
    <property type="entry name" value="Aldehyde_DH_dom"/>
</dbReference>
<evidence type="ECO:0000256" key="2">
    <source>
        <dbReference type="ARBA" id="ARBA00023002"/>
    </source>
</evidence>
<organism evidence="7 8">
    <name type="scientific">Rhodovulum sulfidophilum</name>
    <name type="common">Rhodobacter sulfidophilus</name>
    <dbReference type="NCBI Taxonomy" id="35806"/>
    <lineage>
        <taxon>Bacteria</taxon>
        <taxon>Pseudomonadati</taxon>
        <taxon>Pseudomonadota</taxon>
        <taxon>Alphaproteobacteria</taxon>
        <taxon>Rhodobacterales</taxon>
        <taxon>Paracoccaceae</taxon>
        <taxon>Rhodovulum</taxon>
    </lineage>
</organism>
<dbReference type="Gene3D" id="3.40.309.10">
    <property type="entry name" value="Aldehyde Dehydrogenase, Chain A, domain 2"/>
    <property type="match status" value="1"/>
</dbReference>
<dbReference type="AlphaFoldDB" id="A0A2W5PSB3"/>
<evidence type="ECO:0000313" key="7">
    <source>
        <dbReference type="EMBL" id="PZQ47617.1"/>
    </source>
</evidence>